<feature type="region of interest" description="Disordered" evidence="3">
    <location>
        <begin position="258"/>
        <end position="308"/>
    </location>
</feature>
<keyword evidence="5" id="KW-1185">Reference proteome</keyword>
<feature type="compositionally biased region" description="Acidic residues" evidence="3">
    <location>
        <begin position="258"/>
        <end position="280"/>
    </location>
</feature>
<comment type="similarity">
    <text evidence="1 2">Belongs to the nucleosome assembly protein (NAP) family.</text>
</comment>
<dbReference type="OMA" id="RFTFEFK"/>
<evidence type="ECO:0000256" key="1">
    <source>
        <dbReference type="ARBA" id="ARBA00009947"/>
    </source>
</evidence>
<dbReference type="HOGENOM" id="CLU_038163_0_0_1"/>
<protein>
    <recommendedName>
        <fullName evidence="6">Nucleosome assembly protein</fullName>
    </recommendedName>
</protein>
<dbReference type="EMBL" id="KB445559">
    <property type="protein sequence ID" value="EMC94229.1"/>
    <property type="molecule type" value="Genomic_DNA"/>
</dbReference>
<dbReference type="STRING" id="717646.M2N5B1"/>
<dbReference type="Pfam" id="PF00956">
    <property type="entry name" value="NAP"/>
    <property type="match status" value="1"/>
</dbReference>
<dbReference type="GeneID" id="19116898"/>
<gene>
    <name evidence="4" type="ORF">BAUCODRAFT_74627</name>
</gene>
<dbReference type="PANTHER" id="PTHR11875">
    <property type="entry name" value="TESTIS-SPECIFIC Y-ENCODED PROTEIN"/>
    <property type="match status" value="1"/>
</dbReference>
<dbReference type="SUPFAM" id="SSF143113">
    <property type="entry name" value="NAP-like"/>
    <property type="match status" value="1"/>
</dbReference>
<dbReference type="OrthoDB" id="19419at2759"/>
<dbReference type="AlphaFoldDB" id="M2N5B1"/>
<reference evidence="4 5" key="1">
    <citation type="journal article" date="2012" name="PLoS Pathog.">
        <title>Diverse lifestyles and strategies of plant pathogenesis encoded in the genomes of eighteen Dothideomycetes fungi.</title>
        <authorList>
            <person name="Ohm R.A."/>
            <person name="Feau N."/>
            <person name="Henrissat B."/>
            <person name="Schoch C.L."/>
            <person name="Horwitz B.A."/>
            <person name="Barry K.W."/>
            <person name="Condon B.J."/>
            <person name="Copeland A.C."/>
            <person name="Dhillon B."/>
            <person name="Glaser F."/>
            <person name="Hesse C.N."/>
            <person name="Kosti I."/>
            <person name="LaButti K."/>
            <person name="Lindquist E.A."/>
            <person name="Lucas S."/>
            <person name="Salamov A.A."/>
            <person name="Bradshaw R.E."/>
            <person name="Ciuffetti L."/>
            <person name="Hamelin R.C."/>
            <person name="Kema G.H.J."/>
            <person name="Lawrence C."/>
            <person name="Scott J.A."/>
            <person name="Spatafora J.W."/>
            <person name="Turgeon B.G."/>
            <person name="de Wit P.J.G.M."/>
            <person name="Zhong S."/>
            <person name="Goodwin S.B."/>
            <person name="Grigoriev I.V."/>
        </authorList>
    </citation>
    <scope>NUCLEOTIDE SEQUENCE [LARGE SCALE GENOMIC DNA]</scope>
    <source>
        <strain evidence="4 5">UAMH 10762</strain>
    </source>
</reference>
<dbReference type="GO" id="GO:0006334">
    <property type="term" value="P:nucleosome assembly"/>
    <property type="evidence" value="ECO:0007669"/>
    <property type="project" value="InterPro"/>
</dbReference>
<dbReference type="eggNOG" id="KOG1508">
    <property type="taxonomic scope" value="Eukaryota"/>
</dbReference>
<accession>M2N5B1</accession>
<evidence type="ECO:0000256" key="3">
    <source>
        <dbReference type="SAM" id="MobiDB-lite"/>
    </source>
</evidence>
<name>M2N5B1_BAUPA</name>
<dbReference type="KEGG" id="bcom:BAUCODRAFT_74627"/>
<evidence type="ECO:0000256" key="2">
    <source>
        <dbReference type="RuleBase" id="RU003876"/>
    </source>
</evidence>
<dbReference type="RefSeq" id="XP_007678767.1">
    <property type="nucleotide sequence ID" value="XM_007680577.1"/>
</dbReference>
<dbReference type="InterPro" id="IPR037231">
    <property type="entry name" value="NAP-like_sf"/>
</dbReference>
<dbReference type="Gene3D" id="3.30.1120.90">
    <property type="entry name" value="Nucleosome assembly protein"/>
    <property type="match status" value="1"/>
</dbReference>
<organism evidence="4 5">
    <name type="scientific">Baudoinia panamericana (strain UAMH 10762)</name>
    <name type="common">Angels' share fungus</name>
    <name type="synonym">Baudoinia compniacensis (strain UAMH 10762)</name>
    <dbReference type="NCBI Taxonomy" id="717646"/>
    <lineage>
        <taxon>Eukaryota</taxon>
        <taxon>Fungi</taxon>
        <taxon>Dikarya</taxon>
        <taxon>Ascomycota</taxon>
        <taxon>Pezizomycotina</taxon>
        <taxon>Dothideomycetes</taxon>
        <taxon>Dothideomycetidae</taxon>
        <taxon>Mycosphaerellales</taxon>
        <taxon>Teratosphaeriaceae</taxon>
        <taxon>Baudoinia</taxon>
    </lineage>
</organism>
<dbReference type="GO" id="GO:0005634">
    <property type="term" value="C:nucleus"/>
    <property type="evidence" value="ECO:0007669"/>
    <property type="project" value="InterPro"/>
</dbReference>
<sequence length="308" mass="34749">MAEEASPVSYEDLAAIEDEFEEVDSEIMRKQYALSQTVYNKRADAVSKILHFWPLVIEQAPPEIDQYIQPQDSRIFSEHLKSIAISRPELDRDASNGNPRSMHIKFEFSTNEFFTNTSLEKTFWHRRAKDGWAGLVSEPVKVHWKKGKDLTEGLTDAAVALFGARKKVGDVTAKGLPEYTALERKVEHLNGANTSFFTWFGFATSGDAEAPTEEEDDAENDDQAVEVHEAGEEVAICLADDVWPNAIKYFMQAQEVGDMSDPEFEEDGHDEDEDDEDDEPVDIRSLVQGKDKGRMKDSNGPPTKKVKR</sequence>
<dbReference type="Proteomes" id="UP000011761">
    <property type="component" value="Unassembled WGS sequence"/>
</dbReference>
<evidence type="ECO:0008006" key="6">
    <source>
        <dbReference type="Google" id="ProtNLM"/>
    </source>
</evidence>
<proteinExistence type="inferred from homology"/>
<dbReference type="InterPro" id="IPR002164">
    <property type="entry name" value="NAP_family"/>
</dbReference>
<evidence type="ECO:0000313" key="5">
    <source>
        <dbReference type="Proteomes" id="UP000011761"/>
    </source>
</evidence>
<evidence type="ECO:0000313" key="4">
    <source>
        <dbReference type="EMBL" id="EMC94229.1"/>
    </source>
</evidence>